<feature type="transmembrane region" description="Helical" evidence="1">
    <location>
        <begin position="104"/>
        <end position="123"/>
    </location>
</feature>
<accession>L8GYM3</accession>
<keyword evidence="1" id="KW-1133">Transmembrane helix</keyword>
<feature type="transmembrane region" description="Helical" evidence="1">
    <location>
        <begin position="20"/>
        <end position="39"/>
    </location>
</feature>
<name>L8GYM3_ACACF</name>
<dbReference type="GeneID" id="14917817"/>
<dbReference type="RefSeq" id="XP_004339626.1">
    <property type="nucleotide sequence ID" value="XM_004339578.1"/>
</dbReference>
<dbReference type="KEGG" id="acan:ACA1_063770"/>
<keyword evidence="1" id="KW-0812">Transmembrane</keyword>
<sequence>MGVKGSSVELFELSTEGVVLGIGLFVLTLAMMIGIWFIMKVISPEPFTFYTFPGRLYTFRIVSETSTRLVVTNTFSALLMWPLGILLFGGLMGILIAALMTTHLWLFSLSVVNFWVWWTYLFCVGQRFTFDGGAGTLTVVASWMGVPVVGSRQVIPLLAVTKCRLEQRQRIEKGWPTPYYAVELQLQAPLEGTLFITKKKVSLEKIQPFVDSINQFLSSCRSYQT</sequence>
<organism evidence="2 3">
    <name type="scientific">Acanthamoeba castellanii (strain ATCC 30010 / Neff)</name>
    <dbReference type="NCBI Taxonomy" id="1257118"/>
    <lineage>
        <taxon>Eukaryota</taxon>
        <taxon>Amoebozoa</taxon>
        <taxon>Discosea</taxon>
        <taxon>Longamoebia</taxon>
        <taxon>Centramoebida</taxon>
        <taxon>Acanthamoebidae</taxon>
        <taxon>Acanthamoeba</taxon>
    </lineage>
</organism>
<keyword evidence="1" id="KW-0472">Membrane</keyword>
<keyword evidence="3" id="KW-1185">Reference proteome</keyword>
<dbReference type="VEuPathDB" id="AmoebaDB:ACA1_063770"/>
<dbReference type="EMBL" id="KB007974">
    <property type="protein sequence ID" value="ELR17613.1"/>
    <property type="molecule type" value="Genomic_DNA"/>
</dbReference>
<reference evidence="2 3" key="1">
    <citation type="journal article" date="2013" name="Genome Biol.">
        <title>Genome of Acanthamoeba castellanii highlights extensive lateral gene transfer and early evolution of tyrosine kinase signaling.</title>
        <authorList>
            <person name="Clarke M."/>
            <person name="Lohan A.J."/>
            <person name="Liu B."/>
            <person name="Lagkouvardos I."/>
            <person name="Roy S."/>
            <person name="Zafar N."/>
            <person name="Bertelli C."/>
            <person name="Schilde C."/>
            <person name="Kianianmomeni A."/>
            <person name="Burglin T.R."/>
            <person name="Frech C."/>
            <person name="Turcotte B."/>
            <person name="Kopec K.O."/>
            <person name="Synnott J.M."/>
            <person name="Choo C."/>
            <person name="Paponov I."/>
            <person name="Finkler A."/>
            <person name="Soon Heng Tan C."/>
            <person name="Hutchins A.P."/>
            <person name="Weinmeier T."/>
            <person name="Rattei T."/>
            <person name="Chu J.S."/>
            <person name="Gimenez G."/>
            <person name="Irimia M."/>
            <person name="Rigden D.J."/>
            <person name="Fitzpatrick D.A."/>
            <person name="Lorenzo-Morales J."/>
            <person name="Bateman A."/>
            <person name="Chiu C.H."/>
            <person name="Tang P."/>
            <person name="Hegemann P."/>
            <person name="Fromm H."/>
            <person name="Raoult D."/>
            <person name="Greub G."/>
            <person name="Miranda-Saavedra D."/>
            <person name="Chen N."/>
            <person name="Nash P."/>
            <person name="Ginger M.L."/>
            <person name="Horn M."/>
            <person name="Schaap P."/>
            <person name="Caler L."/>
            <person name="Loftus B."/>
        </authorList>
    </citation>
    <scope>NUCLEOTIDE SEQUENCE [LARGE SCALE GENOMIC DNA]</scope>
    <source>
        <strain evidence="2 3">Neff</strain>
    </source>
</reference>
<feature type="transmembrane region" description="Helical" evidence="1">
    <location>
        <begin position="78"/>
        <end position="98"/>
    </location>
</feature>
<dbReference type="Proteomes" id="UP000011083">
    <property type="component" value="Unassembled WGS sequence"/>
</dbReference>
<proteinExistence type="predicted"/>
<evidence type="ECO:0000313" key="3">
    <source>
        <dbReference type="Proteomes" id="UP000011083"/>
    </source>
</evidence>
<evidence type="ECO:0000256" key="1">
    <source>
        <dbReference type="SAM" id="Phobius"/>
    </source>
</evidence>
<protein>
    <submittedName>
        <fullName evidence="2">Uncharacterized protein</fullName>
    </submittedName>
</protein>
<evidence type="ECO:0000313" key="2">
    <source>
        <dbReference type="EMBL" id="ELR17613.1"/>
    </source>
</evidence>
<gene>
    <name evidence="2" type="ORF">ACA1_063770</name>
</gene>
<dbReference type="AlphaFoldDB" id="L8GYM3"/>